<dbReference type="Gene3D" id="3.10.290.10">
    <property type="entry name" value="RNA-binding S4 domain"/>
    <property type="match status" value="1"/>
</dbReference>
<evidence type="ECO:0000256" key="3">
    <source>
        <dbReference type="ARBA" id="ARBA00022741"/>
    </source>
</evidence>
<dbReference type="InterPro" id="IPR014729">
    <property type="entry name" value="Rossmann-like_a/b/a_fold"/>
</dbReference>
<dbReference type="PANTHER" id="PTHR11766:SF1">
    <property type="entry name" value="TYROSINE--TRNA LIGASE"/>
    <property type="match status" value="1"/>
</dbReference>
<sequence length="414" mass="45844">MTSEHTLTPEKTYPVTDATRAAMAIAKRGCDELLVEEEFLQKLARSEATGKPLRIKLGLDPTAPDIHIGHTVVLNKMRQLQDLGHTVIFLIGDFTSLIGDPSGRNSTRPPLTREQIEANAKTYFEQAALVLDRSKTEIRYNSEWSMKLGADGMIKLASRYTMARMLEREDFTKRFQGGVPIAIHEFLYPLMQGYDSVALESDLELGGTDQKFNLLVGRELQKQYGQEPQCILTMPLLVGLDGVEKMSKSKGNYIGISEKPSEMFGKLMSISDDLMWRYYELLSFRTLEEIAQLKQGVDGGRNPRDVKVLLAQEIVARFHSQADAERALEDFNARAKGGVPDDIPEVSLDGAPLGIAQLLKQAGLVPSTSEANRNIEQGGVRIDGEVVSDKGAKIDAGTYVVQVGKRRFARVTLA</sequence>
<accession>A0ABM5WJW4</accession>
<evidence type="ECO:0000256" key="9">
    <source>
        <dbReference type="HAMAP-Rule" id="MF_02007"/>
    </source>
</evidence>
<dbReference type="EC" id="6.1.1.1" evidence="9"/>
<name>A0ABM5WJW4_9BURK</name>
<comment type="subunit">
    <text evidence="9">Homodimer.</text>
</comment>
<keyword evidence="2 9" id="KW-0436">Ligase</keyword>
<keyword evidence="7 9" id="KW-0030">Aminoacyl-tRNA synthetase</keyword>
<evidence type="ECO:0000256" key="2">
    <source>
        <dbReference type="ARBA" id="ARBA00022598"/>
    </source>
</evidence>
<gene>
    <name evidence="9" type="primary">tyrS</name>
    <name evidence="12" type="ORF">AT302_12825</name>
</gene>
<proteinExistence type="inferred from homology"/>
<dbReference type="SMART" id="SM00363">
    <property type="entry name" value="S4"/>
    <property type="match status" value="1"/>
</dbReference>
<keyword evidence="4 9" id="KW-0067">ATP-binding</keyword>
<feature type="short sequence motif" description="'HIGH' region" evidence="9">
    <location>
        <begin position="61"/>
        <end position="70"/>
    </location>
</feature>
<dbReference type="NCBIfam" id="TIGR00234">
    <property type="entry name" value="tyrS"/>
    <property type="match status" value="1"/>
</dbReference>
<dbReference type="HAMAP" id="MF_02007">
    <property type="entry name" value="Tyr_tRNA_synth_type2"/>
    <property type="match status" value="1"/>
</dbReference>
<protein>
    <recommendedName>
        <fullName evidence="9">Tyrosine--tRNA ligase</fullName>
        <ecNumber evidence="9">6.1.1.1</ecNumber>
    </recommendedName>
    <alternativeName>
        <fullName evidence="9">Tyrosyl-tRNA synthetase</fullName>
        <shortName evidence="9">TyrRS</shortName>
    </alternativeName>
</protein>
<dbReference type="InterPro" id="IPR002942">
    <property type="entry name" value="S4_RNA-bd"/>
</dbReference>
<keyword evidence="13" id="KW-1185">Reference proteome</keyword>
<dbReference type="CDD" id="cd00165">
    <property type="entry name" value="S4"/>
    <property type="match status" value="1"/>
</dbReference>
<dbReference type="PANTHER" id="PTHR11766">
    <property type="entry name" value="TYROSYL-TRNA SYNTHETASE"/>
    <property type="match status" value="1"/>
</dbReference>
<dbReference type="EMBL" id="CP013480">
    <property type="protein sequence ID" value="ALS60524.1"/>
    <property type="molecule type" value="Genomic_DNA"/>
</dbReference>
<organism evidence="12 13">
    <name type="scientific">Pandoraea norimbergensis</name>
    <dbReference type="NCBI Taxonomy" id="93219"/>
    <lineage>
        <taxon>Bacteria</taxon>
        <taxon>Pseudomonadati</taxon>
        <taxon>Pseudomonadota</taxon>
        <taxon>Betaproteobacteria</taxon>
        <taxon>Burkholderiales</taxon>
        <taxon>Burkholderiaceae</taxon>
        <taxon>Pandoraea</taxon>
    </lineage>
</organism>
<dbReference type="Proteomes" id="UP000060277">
    <property type="component" value="Chromosome"/>
</dbReference>
<dbReference type="PROSITE" id="PS50889">
    <property type="entry name" value="S4"/>
    <property type="match status" value="1"/>
</dbReference>
<keyword evidence="6 9" id="KW-0648">Protein biosynthesis</keyword>
<evidence type="ECO:0000256" key="4">
    <source>
        <dbReference type="ARBA" id="ARBA00022840"/>
    </source>
</evidence>
<dbReference type="CDD" id="cd00805">
    <property type="entry name" value="TyrRS_core"/>
    <property type="match status" value="1"/>
</dbReference>
<feature type="binding site" evidence="9">
    <location>
        <position position="248"/>
    </location>
    <ligand>
        <name>ATP</name>
        <dbReference type="ChEBI" id="CHEBI:30616"/>
    </ligand>
</feature>
<comment type="function">
    <text evidence="9">Catalyzes the attachment of tyrosine to tRNA(Tyr) in a two-step reaction: tyrosine is first activated by ATP to form Tyr-AMP and then transferred to the acceptor end of tRNA(Tyr).</text>
</comment>
<reference evidence="13" key="1">
    <citation type="submission" date="2015-12" db="EMBL/GenBank/DDBJ databases">
        <title>Complete genome sequence of Pandoraea norimbergensis DSM 11628.</title>
        <authorList>
            <person name="Ee R."/>
            <person name="Lim Y.-L."/>
            <person name="Yong D."/>
            <person name="Yin W.-F."/>
            <person name="Chan K.-G."/>
        </authorList>
    </citation>
    <scope>NUCLEOTIDE SEQUENCE [LARGE SCALE GENOMIC DNA]</scope>
    <source>
        <strain evidence="13">DSM 11628</strain>
    </source>
</reference>
<evidence type="ECO:0000256" key="6">
    <source>
        <dbReference type="ARBA" id="ARBA00022917"/>
    </source>
</evidence>
<dbReference type="SUPFAM" id="SSF52374">
    <property type="entry name" value="Nucleotidylyl transferase"/>
    <property type="match status" value="1"/>
</dbReference>
<dbReference type="Gene3D" id="3.40.50.620">
    <property type="entry name" value="HUPs"/>
    <property type="match status" value="1"/>
</dbReference>
<dbReference type="PROSITE" id="PS00178">
    <property type="entry name" value="AA_TRNA_LIGASE_I"/>
    <property type="match status" value="1"/>
</dbReference>
<evidence type="ECO:0000256" key="5">
    <source>
        <dbReference type="ARBA" id="ARBA00022884"/>
    </source>
</evidence>
<keyword evidence="3 9" id="KW-0547">Nucleotide-binding</keyword>
<feature type="domain" description="RNA-binding S4" evidence="11">
    <location>
        <begin position="353"/>
        <end position="414"/>
    </location>
</feature>
<comment type="subcellular location">
    <subcellularLocation>
        <location evidence="9">Cytoplasm</location>
    </subcellularLocation>
</comment>
<dbReference type="InterPro" id="IPR024088">
    <property type="entry name" value="Tyr-tRNA-ligase_bac-type"/>
</dbReference>
<dbReference type="SUPFAM" id="SSF55174">
    <property type="entry name" value="Alpha-L RNA-binding motif"/>
    <property type="match status" value="1"/>
</dbReference>
<evidence type="ECO:0000256" key="7">
    <source>
        <dbReference type="ARBA" id="ARBA00023146"/>
    </source>
</evidence>
<dbReference type="GO" id="GO:0016874">
    <property type="term" value="F:ligase activity"/>
    <property type="evidence" value="ECO:0007669"/>
    <property type="project" value="UniProtKB-KW"/>
</dbReference>
<feature type="short sequence motif" description="'KMSKS' region" evidence="9">
    <location>
        <begin position="245"/>
        <end position="249"/>
    </location>
</feature>
<evidence type="ECO:0000256" key="8">
    <source>
        <dbReference type="ARBA" id="ARBA00048248"/>
    </source>
</evidence>
<dbReference type="InterPro" id="IPR002307">
    <property type="entry name" value="Tyr-tRNA-ligase"/>
</dbReference>
<comment type="similarity">
    <text evidence="9">Belongs to the class-I aminoacyl-tRNA synthetase family. TyrS type 2 subfamily.</text>
</comment>
<dbReference type="InterPro" id="IPR001412">
    <property type="entry name" value="aa-tRNA-synth_I_CS"/>
</dbReference>
<dbReference type="PRINTS" id="PR01040">
    <property type="entry name" value="TRNASYNTHTYR"/>
</dbReference>
<dbReference type="Pfam" id="PF00579">
    <property type="entry name" value="tRNA-synt_1b"/>
    <property type="match status" value="1"/>
</dbReference>
<evidence type="ECO:0000256" key="10">
    <source>
        <dbReference type="PROSITE-ProRule" id="PRU00182"/>
    </source>
</evidence>
<evidence type="ECO:0000256" key="1">
    <source>
        <dbReference type="ARBA" id="ARBA00022490"/>
    </source>
</evidence>
<dbReference type="Gene3D" id="1.10.240.10">
    <property type="entry name" value="Tyrosyl-Transfer RNA Synthetase"/>
    <property type="match status" value="1"/>
</dbReference>
<keyword evidence="1 9" id="KW-0963">Cytoplasm</keyword>
<evidence type="ECO:0000313" key="13">
    <source>
        <dbReference type="Proteomes" id="UP000060277"/>
    </source>
</evidence>
<dbReference type="InterPro" id="IPR002305">
    <property type="entry name" value="aa-tRNA-synth_Ic"/>
</dbReference>
<keyword evidence="5 10" id="KW-0694">RNA-binding</keyword>
<comment type="catalytic activity">
    <reaction evidence="8 9">
        <text>tRNA(Tyr) + L-tyrosine + ATP = L-tyrosyl-tRNA(Tyr) + AMP + diphosphate + H(+)</text>
        <dbReference type="Rhea" id="RHEA:10220"/>
        <dbReference type="Rhea" id="RHEA-COMP:9706"/>
        <dbReference type="Rhea" id="RHEA-COMP:9707"/>
        <dbReference type="ChEBI" id="CHEBI:15378"/>
        <dbReference type="ChEBI" id="CHEBI:30616"/>
        <dbReference type="ChEBI" id="CHEBI:33019"/>
        <dbReference type="ChEBI" id="CHEBI:58315"/>
        <dbReference type="ChEBI" id="CHEBI:78442"/>
        <dbReference type="ChEBI" id="CHEBI:78536"/>
        <dbReference type="ChEBI" id="CHEBI:456215"/>
        <dbReference type="EC" id="6.1.1.1"/>
    </reaction>
</comment>
<dbReference type="RefSeq" id="WP_058377440.1">
    <property type="nucleotide sequence ID" value="NZ_CP013480.3"/>
</dbReference>
<evidence type="ECO:0000259" key="11">
    <source>
        <dbReference type="SMART" id="SM00363"/>
    </source>
</evidence>
<dbReference type="InterPro" id="IPR024108">
    <property type="entry name" value="Tyr-tRNA-ligase_bac_2"/>
</dbReference>
<dbReference type="InterPro" id="IPR036986">
    <property type="entry name" value="S4_RNA-bd_sf"/>
</dbReference>
<dbReference type="Pfam" id="PF01479">
    <property type="entry name" value="S4"/>
    <property type="match status" value="1"/>
</dbReference>
<evidence type="ECO:0000313" key="12">
    <source>
        <dbReference type="EMBL" id="ALS60524.1"/>
    </source>
</evidence>